<gene>
    <name evidence="1" type="primary">cas5d</name>
    <name evidence="1" type="ORF">P0O15_03050</name>
</gene>
<reference evidence="1 2" key="1">
    <citation type="submission" date="2023-03" db="EMBL/GenBank/DDBJ databases">
        <title>WGS of Methanotrichaceae archaeon Mx.</title>
        <authorList>
            <person name="Sorokin D.Y."/>
            <person name="Merkel A.Y."/>
        </authorList>
    </citation>
    <scope>NUCLEOTIDE SEQUENCE [LARGE SCALE GENOMIC DNA]</scope>
    <source>
        <strain evidence="1 2">Mx</strain>
    </source>
</reference>
<protein>
    <submittedName>
        <fullName evidence="1">Type I-D CRISPR-associated protein Cas5/Csc1</fullName>
    </submittedName>
</protein>
<proteinExistence type="predicted"/>
<dbReference type="Pfam" id="PF26241">
    <property type="entry name" value="Cas_Csc1"/>
    <property type="match status" value="1"/>
</dbReference>
<dbReference type="InterPro" id="IPR017576">
    <property type="entry name" value="CRISPR-assoc_prot_Csc1"/>
</dbReference>
<dbReference type="RefSeq" id="WP_316965912.1">
    <property type="nucleotide sequence ID" value="NZ_JARFPK010000008.1"/>
</dbReference>
<accession>A0ABT5X645</accession>
<dbReference type="Proteomes" id="UP001220010">
    <property type="component" value="Unassembled WGS sequence"/>
</dbReference>
<sequence>MSDIFPVVKCIIDTLDRTLYASREVGDLVDSGEYILNTALYYAFGFVSGTYVNFGKIPSYLDDTAEICKEFYITPAKPEPVEEYVKEVLGISTRYLGKRMQLPYIGGHSTSQWNARSHRYAVKNWKANELPKSLKGKNLPKFGRERVLDQQNLLTAYIIPYESDADSITSRIPRYVRIGKKRSKARVKTRVVDGKIEEGEFTTNHPFGIYDYDGVPLGDLISVRMRPAPLIIQGRYRGKFVRISQADENESVILPYKLELLKGKR</sequence>
<name>A0ABT5X645_9EURY</name>
<organism evidence="1 2">
    <name type="scientific">Candidatus Methanocrinis natronophilus</name>
    <dbReference type="NCBI Taxonomy" id="3033396"/>
    <lineage>
        <taxon>Archaea</taxon>
        <taxon>Methanobacteriati</taxon>
        <taxon>Methanobacteriota</taxon>
        <taxon>Stenosarchaea group</taxon>
        <taxon>Methanomicrobia</taxon>
        <taxon>Methanotrichales</taxon>
        <taxon>Methanotrichaceae</taxon>
        <taxon>Methanocrinis</taxon>
    </lineage>
</organism>
<evidence type="ECO:0000313" key="1">
    <source>
        <dbReference type="EMBL" id="MDF0590156.1"/>
    </source>
</evidence>
<evidence type="ECO:0000313" key="2">
    <source>
        <dbReference type="Proteomes" id="UP001220010"/>
    </source>
</evidence>
<comment type="caution">
    <text evidence="1">The sequence shown here is derived from an EMBL/GenBank/DDBJ whole genome shotgun (WGS) entry which is preliminary data.</text>
</comment>
<dbReference type="NCBIfam" id="TIGR03159">
    <property type="entry name" value="cas_Csc1"/>
    <property type="match status" value="1"/>
</dbReference>
<keyword evidence="2" id="KW-1185">Reference proteome</keyword>
<dbReference type="EMBL" id="JARFPK010000008">
    <property type="protein sequence ID" value="MDF0590156.1"/>
    <property type="molecule type" value="Genomic_DNA"/>
</dbReference>